<comment type="subcellular location">
    <subcellularLocation>
        <location evidence="2">Secreted</location>
    </subcellularLocation>
</comment>
<dbReference type="VEuPathDB" id="VectorBase:AALF015746"/>
<comment type="catalytic activity">
    <reaction evidence="10">
        <text>adenosine + H2O + H(+) = inosine + NH4(+)</text>
        <dbReference type="Rhea" id="RHEA:24408"/>
        <dbReference type="ChEBI" id="CHEBI:15377"/>
        <dbReference type="ChEBI" id="CHEBI:15378"/>
        <dbReference type="ChEBI" id="CHEBI:16335"/>
        <dbReference type="ChEBI" id="CHEBI:17596"/>
        <dbReference type="ChEBI" id="CHEBI:28938"/>
        <dbReference type="EC" id="3.5.4.4"/>
    </reaction>
</comment>
<proteinExistence type="evidence at transcript level"/>
<protein>
    <recommendedName>
        <fullName evidence="5">Adenosine deaminase</fullName>
        <ecNumber evidence="4">3.5.4.4</ecNumber>
    </recommendedName>
</protein>
<evidence type="ECO:0000256" key="6">
    <source>
        <dbReference type="ARBA" id="ARBA00022525"/>
    </source>
</evidence>
<evidence type="ECO:0000256" key="5">
    <source>
        <dbReference type="ARBA" id="ARBA00018099"/>
    </source>
</evidence>
<comment type="similarity">
    <text evidence="3">Belongs to the metallo-dependent hydrolases superfamily. Adenosine and AMP deaminases family. ADGF subfamily.</text>
</comment>
<dbReference type="EC" id="3.5.4.4" evidence="4"/>
<dbReference type="Pfam" id="PF00962">
    <property type="entry name" value="A_deaminase"/>
    <property type="match status" value="1"/>
</dbReference>
<dbReference type="Pfam" id="PF08451">
    <property type="entry name" value="A_deaminase_N"/>
    <property type="match status" value="1"/>
</dbReference>
<organism evidence="14">
    <name type="scientific">Aedes albopictus</name>
    <name type="common">Asian tiger mosquito</name>
    <name type="synonym">Stegomyia albopicta</name>
    <dbReference type="NCBI Taxonomy" id="7160"/>
    <lineage>
        <taxon>Eukaryota</taxon>
        <taxon>Metazoa</taxon>
        <taxon>Ecdysozoa</taxon>
        <taxon>Arthropoda</taxon>
        <taxon>Hexapoda</taxon>
        <taxon>Insecta</taxon>
        <taxon>Pterygota</taxon>
        <taxon>Neoptera</taxon>
        <taxon>Endopterygota</taxon>
        <taxon>Diptera</taxon>
        <taxon>Nematocera</taxon>
        <taxon>Culicoidea</taxon>
        <taxon>Culicidae</taxon>
        <taxon>Culicinae</taxon>
        <taxon>Aedini</taxon>
        <taxon>Aedes</taxon>
        <taxon>Stegomyia</taxon>
    </lineage>
</organism>
<dbReference type="InterPro" id="IPR006330">
    <property type="entry name" value="Ado/ade_deaminase"/>
</dbReference>
<keyword evidence="6" id="KW-0964">Secreted</keyword>
<dbReference type="GO" id="GO:0046872">
    <property type="term" value="F:metal ion binding"/>
    <property type="evidence" value="ECO:0007669"/>
    <property type="project" value="UniProtKB-KW"/>
</dbReference>
<dbReference type="PANTHER" id="PTHR11409:SF39">
    <property type="entry name" value="ADENOSINE DEAMINASE 2"/>
    <property type="match status" value="1"/>
</dbReference>
<dbReference type="InterPro" id="IPR013659">
    <property type="entry name" value="A_deaminase_N"/>
</dbReference>
<dbReference type="NCBIfam" id="TIGR01431">
    <property type="entry name" value="adm_rel"/>
    <property type="match status" value="1"/>
</dbReference>
<dbReference type="SUPFAM" id="SSF51556">
    <property type="entry name" value="Metallo-dependent hydrolases"/>
    <property type="match status" value="1"/>
</dbReference>
<feature type="domain" description="Adenosine deaminase" evidence="12">
    <location>
        <begin position="212"/>
        <end position="497"/>
    </location>
</feature>
<dbReference type="CDD" id="cd01321">
    <property type="entry name" value="ADGF"/>
    <property type="match status" value="1"/>
</dbReference>
<evidence type="ECO:0000259" key="13">
    <source>
        <dbReference type="Pfam" id="PF08451"/>
    </source>
</evidence>
<dbReference type="VEuPathDB" id="VectorBase:AALFPA_072351"/>
<name>A0A023EUQ2_AEDAL</name>
<accession>A0A023EUQ2</accession>
<keyword evidence="7" id="KW-0479">Metal-binding</keyword>
<comment type="cofactor">
    <cofactor evidence="1">
        <name>Zn(2+)</name>
        <dbReference type="ChEBI" id="CHEBI:29105"/>
    </cofactor>
</comment>
<dbReference type="Gene3D" id="3.20.20.140">
    <property type="entry name" value="Metal-dependent hydrolases"/>
    <property type="match status" value="1"/>
</dbReference>
<evidence type="ECO:0000256" key="1">
    <source>
        <dbReference type="ARBA" id="ARBA00001947"/>
    </source>
</evidence>
<evidence type="ECO:0000256" key="8">
    <source>
        <dbReference type="ARBA" id="ARBA00022729"/>
    </source>
</evidence>
<keyword evidence="8 11" id="KW-0732">Signal</keyword>
<evidence type="ECO:0000256" key="7">
    <source>
        <dbReference type="ARBA" id="ARBA00022723"/>
    </source>
</evidence>
<dbReference type="GO" id="GO:0005615">
    <property type="term" value="C:extracellular space"/>
    <property type="evidence" value="ECO:0007669"/>
    <property type="project" value="InterPro"/>
</dbReference>
<dbReference type="GO" id="GO:0004000">
    <property type="term" value="F:adenosine deaminase activity"/>
    <property type="evidence" value="ECO:0007669"/>
    <property type="project" value="InterPro"/>
</dbReference>
<evidence type="ECO:0000256" key="11">
    <source>
        <dbReference type="SAM" id="SignalP"/>
    </source>
</evidence>
<dbReference type="InterPro" id="IPR001365">
    <property type="entry name" value="A_deaminase_dom"/>
</dbReference>
<dbReference type="EMBL" id="GAPW01000896">
    <property type="protein sequence ID" value="JAC12702.1"/>
    <property type="molecule type" value="mRNA"/>
</dbReference>
<evidence type="ECO:0000259" key="12">
    <source>
        <dbReference type="Pfam" id="PF00962"/>
    </source>
</evidence>
<feature type="chain" id="PRO_5001519966" description="Adenosine deaminase" evidence="11">
    <location>
        <begin position="20"/>
        <end position="533"/>
    </location>
</feature>
<dbReference type="FunFam" id="3.20.20.140:FF:000017">
    <property type="entry name" value="Adenosine deaminase 2"/>
    <property type="match status" value="1"/>
</dbReference>
<dbReference type="GO" id="GO:0006154">
    <property type="term" value="P:adenosine catabolic process"/>
    <property type="evidence" value="ECO:0007669"/>
    <property type="project" value="InterPro"/>
</dbReference>
<keyword evidence="9" id="KW-0378">Hydrolase</keyword>
<dbReference type="VEuPathDB" id="VectorBase:AALC636_007897"/>
<evidence type="ECO:0000256" key="4">
    <source>
        <dbReference type="ARBA" id="ARBA00012784"/>
    </source>
</evidence>
<evidence type="ECO:0000256" key="10">
    <source>
        <dbReference type="ARBA" id="ARBA00047764"/>
    </source>
</evidence>
<feature type="signal peptide" evidence="11">
    <location>
        <begin position="1"/>
        <end position="19"/>
    </location>
</feature>
<sequence>MKILLAVVFVLNLTNLAVPQHLITSSPSLPESKPVGRRPTYEEYKQQRESFLQTEDHHLLGANVTLTENEQLVNKFIIQMKLDEMEKGFNDSYNFIPARHIFEVLDRFGQSKVFNVIRRLPKGGVLHAHDMALGSTDLIVNATYLENLWQKGNFGLNNGPEFKFSRERPGKEWSLVSEIRQWMTNEVYDAKVAEVFSLYNADPLNAYKSLDNVWSKFQNLFACLAPLITFAPVWRQYYHDSLKQFYDDHVQYLEFRGVLPEVYDLDGKVYSAEEIVQLYYEETEQFKAKYPDFIGVKFIYAPGRYASDEEFQKLLDTTNRLHKKFPNFLAGFDLVGQEDPGRSLFEFAPALLKLPASINFFFHAGETNWYGMKTDQNLVDAVLLGTKRIGHGFAVLKHPKVLKEIKRRQICIEINPISNQVLKLVQDQRNHPAALLFSDNYPVVVSSDDPSFWRSTPLSHDFYVAFTGIASAKQDLRLLKQLALNSIEYSAMNSEEKIVAKEKWKQSVGSSNQRTSGGYCCWENIRNMDYEIV</sequence>
<reference evidence="14" key="1">
    <citation type="journal article" date="2014" name="PLoS Negl. Trop. Dis.">
        <title>Identification and characterization of seminal fluid proteins in the Asian tiger mosquito, Aedes albopictus.</title>
        <authorList>
            <person name="Boes K.E."/>
            <person name="Ribeiro J.M."/>
            <person name="Wong A."/>
            <person name="Harrington L.C."/>
            <person name="Wolfner M.F."/>
            <person name="Sirot L.K."/>
        </authorList>
    </citation>
    <scope>NUCLEOTIDE SEQUENCE</scope>
    <source>
        <tissue evidence="14">Reproductive organs</tissue>
    </source>
</reference>
<evidence type="ECO:0000256" key="9">
    <source>
        <dbReference type="ARBA" id="ARBA00022801"/>
    </source>
</evidence>
<dbReference type="GO" id="GO:0046103">
    <property type="term" value="P:inosine biosynthetic process"/>
    <property type="evidence" value="ECO:0007669"/>
    <property type="project" value="TreeGrafter"/>
</dbReference>
<dbReference type="InterPro" id="IPR032466">
    <property type="entry name" value="Metal_Hydrolase"/>
</dbReference>
<dbReference type="PANTHER" id="PTHR11409">
    <property type="entry name" value="ADENOSINE DEAMINASE"/>
    <property type="match status" value="1"/>
</dbReference>
<dbReference type="InterPro" id="IPR006331">
    <property type="entry name" value="ADGF"/>
</dbReference>
<evidence type="ECO:0000256" key="3">
    <source>
        <dbReference type="ARBA" id="ARBA00006083"/>
    </source>
</evidence>
<evidence type="ECO:0000313" key="14">
    <source>
        <dbReference type="EMBL" id="JAC12702.1"/>
    </source>
</evidence>
<evidence type="ECO:0000256" key="2">
    <source>
        <dbReference type="ARBA" id="ARBA00004613"/>
    </source>
</evidence>
<dbReference type="AlphaFoldDB" id="A0A023EUQ2"/>
<feature type="domain" description="Adenosine/AMP deaminase N-terminal" evidence="13">
    <location>
        <begin position="36"/>
        <end position="117"/>
    </location>
</feature>